<name>A2FIJ2_TRIV3</name>
<dbReference type="SMR" id="A2FIJ2"/>
<dbReference type="RefSeq" id="XP_001308203.1">
    <property type="nucleotide sequence ID" value="XM_001308202.1"/>
</dbReference>
<keyword evidence="3" id="KW-0732">Signal</keyword>
<dbReference type="VEuPathDB" id="TrichDB:TVAG_051850"/>
<dbReference type="Gene3D" id="3.40.50.1820">
    <property type="entry name" value="alpha/beta hydrolase"/>
    <property type="match status" value="1"/>
</dbReference>
<sequence>MDQTTFNQYAYIDKSYIKNGTYNSIILTLIDSEVLTPKEPFPQLAIEIANQSNSLLLALEIRYFDNSVIGNDTAGSTLCDLTIEQIHADIAQFIFAFEGNFNFLKSRILLVGADFAASILSWFRYKYPQYSIGIWGSYAQTDIIFQNTFIDQNIKARLTAISEHCYDIFHEMFNTIHIFVNTSQITKLNQLLQLFDFGHGTKGEDALYMWNYFFTMIDYFPGEKGKDNLERVCERIKDYAIEDFDKTVAEFARIYKETAEKANVRISHLNPFNLLNNSISSSMRNDRLKYYLKCSQLGNFHVSNGFISPMISTDYYWITCFSLFGINSFRSIHAARKKYRNPYPGTVSVFTSNKYNIHHNLMPSDNINNNVQVIELPGIGRFFDTDEDSPKDYKEERENMKITLTKWLTNDCATNCDQGTCILEKCRCNNLYEGEYCQTNSYDQNVVRNISMYTTLAITFVLIFLCSLGWYILLKVPISTYLTTGNYT</sequence>
<feature type="transmembrane region" description="Helical" evidence="6">
    <location>
        <begin position="450"/>
        <end position="473"/>
    </location>
</feature>
<dbReference type="GO" id="GO:0008239">
    <property type="term" value="F:dipeptidyl-peptidase activity"/>
    <property type="evidence" value="ECO:0000318"/>
    <property type="project" value="GO_Central"/>
</dbReference>
<dbReference type="Proteomes" id="UP000001542">
    <property type="component" value="Unassembled WGS sequence"/>
</dbReference>
<evidence type="ECO:0000256" key="5">
    <source>
        <dbReference type="ARBA" id="ARBA00023180"/>
    </source>
</evidence>
<evidence type="ECO:0000256" key="1">
    <source>
        <dbReference type="ARBA" id="ARBA00011079"/>
    </source>
</evidence>
<keyword evidence="5" id="KW-0325">Glycoprotein</keyword>
<keyword evidence="6" id="KW-1133">Transmembrane helix</keyword>
<dbReference type="GO" id="GO:0070008">
    <property type="term" value="F:serine-type exopeptidase activity"/>
    <property type="evidence" value="ECO:0007669"/>
    <property type="project" value="InterPro"/>
</dbReference>
<dbReference type="VEuPathDB" id="TrichDB:TVAGG3_0632250"/>
<dbReference type="InterPro" id="IPR042269">
    <property type="entry name" value="Ser_carbopepase_S28_SKS"/>
</dbReference>
<keyword evidence="2" id="KW-0645">Protease</keyword>
<dbReference type="InterPro" id="IPR008758">
    <property type="entry name" value="Peptidase_S28"/>
</dbReference>
<dbReference type="Gene3D" id="1.20.120.980">
    <property type="entry name" value="Serine carboxypeptidase S28, SKS domain"/>
    <property type="match status" value="1"/>
</dbReference>
<keyword evidence="8" id="KW-1185">Reference proteome</keyword>
<reference evidence="7" key="1">
    <citation type="submission" date="2006-10" db="EMBL/GenBank/DDBJ databases">
        <authorList>
            <person name="Amadeo P."/>
            <person name="Zhao Q."/>
            <person name="Wortman J."/>
            <person name="Fraser-Liggett C."/>
            <person name="Carlton J."/>
        </authorList>
    </citation>
    <scope>NUCLEOTIDE SEQUENCE</scope>
    <source>
        <strain evidence="7">G3</strain>
    </source>
</reference>
<dbReference type="InterPro" id="IPR029058">
    <property type="entry name" value="AB_hydrolase_fold"/>
</dbReference>
<dbReference type="KEGG" id="tva:4753023"/>
<dbReference type="GO" id="GO:0006508">
    <property type="term" value="P:proteolysis"/>
    <property type="evidence" value="ECO:0007669"/>
    <property type="project" value="UniProtKB-KW"/>
</dbReference>
<keyword evidence="4" id="KW-0378">Hydrolase</keyword>
<dbReference type="InParanoid" id="A2FIJ2"/>
<keyword evidence="6" id="KW-0812">Transmembrane</keyword>
<accession>A2FIJ2</accession>
<gene>
    <name evidence="7" type="ORF">TVAG_051850</name>
</gene>
<dbReference type="AlphaFoldDB" id="A2FIJ2"/>
<protein>
    <submittedName>
        <fullName evidence="7">Uncharacterized protein</fullName>
    </submittedName>
</protein>
<proteinExistence type="inferred from homology"/>
<dbReference type="OrthoDB" id="1735038at2759"/>
<dbReference type="eggNOG" id="KOG2182">
    <property type="taxonomic scope" value="Eukaryota"/>
</dbReference>
<evidence type="ECO:0000256" key="2">
    <source>
        <dbReference type="ARBA" id="ARBA00022670"/>
    </source>
</evidence>
<evidence type="ECO:0000256" key="4">
    <source>
        <dbReference type="ARBA" id="ARBA00022801"/>
    </source>
</evidence>
<keyword evidence="6" id="KW-0472">Membrane</keyword>
<dbReference type="PANTHER" id="PTHR11010">
    <property type="entry name" value="PROTEASE S28 PRO-X CARBOXYPEPTIDASE-RELATED"/>
    <property type="match status" value="1"/>
</dbReference>
<dbReference type="Pfam" id="PF05577">
    <property type="entry name" value="Peptidase_S28"/>
    <property type="match status" value="1"/>
</dbReference>
<evidence type="ECO:0000313" key="7">
    <source>
        <dbReference type="EMBL" id="EAX95273.1"/>
    </source>
</evidence>
<comment type="similarity">
    <text evidence="1">Belongs to the peptidase S28 family.</text>
</comment>
<evidence type="ECO:0000256" key="6">
    <source>
        <dbReference type="SAM" id="Phobius"/>
    </source>
</evidence>
<organism evidence="7 8">
    <name type="scientific">Trichomonas vaginalis (strain ATCC PRA-98 / G3)</name>
    <dbReference type="NCBI Taxonomy" id="412133"/>
    <lineage>
        <taxon>Eukaryota</taxon>
        <taxon>Metamonada</taxon>
        <taxon>Parabasalia</taxon>
        <taxon>Trichomonadida</taxon>
        <taxon>Trichomonadidae</taxon>
        <taxon>Trichomonas</taxon>
    </lineage>
</organism>
<evidence type="ECO:0000313" key="8">
    <source>
        <dbReference type="Proteomes" id="UP000001542"/>
    </source>
</evidence>
<dbReference type="EMBL" id="DS113814">
    <property type="protein sequence ID" value="EAX95273.1"/>
    <property type="molecule type" value="Genomic_DNA"/>
</dbReference>
<dbReference type="PANTHER" id="PTHR11010:SF117">
    <property type="entry name" value="SERINE PROTEASE 16"/>
    <property type="match status" value="1"/>
</dbReference>
<evidence type="ECO:0000256" key="3">
    <source>
        <dbReference type="ARBA" id="ARBA00022729"/>
    </source>
</evidence>
<reference evidence="7" key="2">
    <citation type="journal article" date="2007" name="Science">
        <title>Draft genome sequence of the sexually transmitted pathogen Trichomonas vaginalis.</title>
        <authorList>
            <person name="Carlton J.M."/>
            <person name="Hirt R.P."/>
            <person name="Silva J.C."/>
            <person name="Delcher A.L."/>
            <person name="Schatz M."/>
            <person name="Zhao Q."/>
            <person name="Wortman J.R."/>
            <person name="Bidwell S.L."/>
            <person name="Alsmark U.C.M."/>
            <person name="Besteiro S."/>
            <person name="Sicheritz-Ponten T."/>
            <person name="Noel C.J."/>
            <person name="Dacks J.B."/>
            <person name="Foster P.G."/>
            <person name="Simillion C."/>
            <person name="Van de Peer Y."/>
            <person name="Miranda-Saavedra D."/>
            <person name="Barton G.J."/>
            <person name="Westrop G.D."/>
            <person name="Mueller S."/>
            <person name="Dessi D."/>
            <person name="Fiori P.L."/>
            <person name="Ren Q."/>
            <person name="Paulsen I."/>
            <person name="Zhang H."/>
            <person name="Bastida-Corcuera F.D."/>
            <person name="Simoes-Barbosa A."/>
            <person name="Brown M.T."/>
            <person name="Hayes R.D."/>
            <person name="Mukherjee M."/>
            <person name="Okumura C.Y."/>
            <person name="Schneider R."/>
            <person name="Smith A.J."/>
            <person name="Vanacova S."/>
            <person name="Villalvazo M."/>
            <person name="Haas B.J."/>
            <person name="Pertea M."/>
            <person name="Feldblyum T.V."/>
            <person name="Utterback T.R."/>
            <person name="Shu C.L."/>
            <person name="Osoegawa K."/>
            <person name="de Jong P.J."/>
            <person name="Hrdy I."/>
            <person name="Horvathova L."/>
            <person name="Zubacova Z."/>
            <person name="Dolezal P."/>
            <person name="Malik S.B."/>
            <person name="Logsdon J.M. Jr."/>
            <person name="Henze K."/>
            <person name="Gupta A."/>
            <person name="Wang C.C."/>
            <person name="Dunne R.L."/>
            <person name="Upcroft J.A."/>
            <person name="Upcroft P."/>
            <person name="White O."/>
            <person name="Salzberg S.L."/>
            <person name="Tang P."/>
            <person name="Chiu C.-H."/>
            <person name="Lee Y.-S."/>
            <person name="Embley T.M."/>
            <person name="Coombs G.H."/>
            <person name="Mottram J.C."/>
            <person name="Tachezy J."/>
            <person name="Fraser-Liggett C.M."/>
            <person name="Johnson P.J."/>
        </authorList>
    </citation>
    <scope>NUCLEOTIDE SEQUENCE [LARGE SCALE GENOMIC DNA]</scope>
    <source>
        <strain evidence="7">G3</strain>
    </source>
</reference>